<feature type="domain" description="EamA" evidence="2">
    <location>
        <begin position="148"/>
        <end position="275"/>
    </location>
</feature>
<feature type="transmembrane region" description="Helical" evidence="1">
    <location>
        <begin position="89"/>
        <end position="108"/>
    </location>
</feature>
<dbReference type="PANTHER" id="PTHR22911:SF79">
    <property type="entry name" value="MOBA-LIKE NTP TRANSFERASE DOMAIN-CONTAINING PROTEIN"/>
    <property type="match status" value="1"/>
</dbReference>
<feature type="transmembrane region" description="Helical" evidence="1">
    <location>
        <begin position="65"/>
        <end position="83"/>
    </location>
</feature>
<dbReference type="Proteomes" id="UP000008722">
    <property type="component" value="Chromosome"/>
</dbReference>
<dbReference type="AlphaFoldDB" id="E4U4U9"/>
<dbReference type="Pfam" id="PF00892">
    <property type="entry name" value="EamA"/>
    <property type="match status" value="2"/>
</dbReference>
<dbReference type="STRING" id="670487.Ocepr_1713"/>
<dbReference type="SUPFAM" id="SSF103481">
    <property type="entry name" value="Multidrug resistance efflux transporter EmrE"/>
    <property type="match status" value="2"/>
</dbReference>
<feature type="domain" description="EamA" evidence="2">
    <location>
        <begin position="5"/>
        <end position="137"/>
    </location>
</feature>
<organism evidence="3 4">
    <name type="scientific">Oceanithermus profundus (strain DSM 14977 / NBRC 100410 / VKM B-2274 / 506)</name>
    <dbReference type="NCBI Taxonomy" id="670487"/>
    <lineage>
        <taxon>Bacteria</taxon>
        <taxon>Thermotogati</taxon>
        <taxon>Deinococcota</taxon>
        <taxon>Deinococci</taxon>
        <taxon>Thermales</taxon>
        <taxon>Thermaceae</taxon>
        <taxon>Oceanithermus</taxon>
    </lineage>
</organism>
<sequence length="290" mass="30912" precursor="true">MDGVGYVYMLLAASSWALIGPVSRLALDSGIAPVEVAFWRALFGGALFALHAWARRLPRPHGRSLGGAVLFGVLGVALFYLSYQYAVAYGGAALASVLLYTAPAWVVLGSRAFLGQPIRPYGAGLVALTLLGVTLLAWPLGGWAFNAAGVVWGLVSGLAYAGYYVYGKLQFARFHPVALLAVALPVGALVLLPWVDFVHKDAAVWAALAVLSVVSTYLAYLFYGLGLRRLEATRASLVATLEPVLASLLAFVWWGERFSLLGYLGAALVVLAVAGTAAEPWFNRRRSERP</sequence>
<keyword evidence="1" id="KW-0812">Transmembrane</keyword>
<keyword evidence="1" id="KW-0472">Membrane</keyword>
<name>E4U4U9_OCEP5</name>
<accession>E4U4U9</accession>
<dbReference type="GO" id="GO:0016020">
    <property type="term" value="C:membrane"/>
    <property type="evidence" value="ECO:0007669"/>
    <property type="project" value="InterPro"/>
</dbReference>
<evidence type="ECO:0000259" key="2">
    <source>
        <dbReference type="Pfam" id="PF00892"/>
    </source>
</evidence>
<keyword evidence="1" id="KW-1133">Transmembrane helix</keyword>
<dbReference type="Gene3D" id="1.10.3730.20">
    <property type="match status" value="1"/>
</dbReference>
<dbReference type="InterPro" id="IPR037185">
    <property type="entry name" value="EmrE-like"/>
</dbReference>
<evidence type="ECO:0000313" key="4">
    <source>
        <dbReference type="Proteomes" id="UP000008722"/>
    </source>
</evidence>
<reference evidence="3 4" key="2">
    <citation type="journal article" date="2011" name="Stand. Genomic Sci.">
        <title>Complete genome sequence of Oceanithermus profundus type strain (506).</title>
        <authorList>
            <person name="Pati A."/>
            <person name="Zhang X."/>
            <person name="Lapidus A."/>
            <person name="Nolan M."/>
            <person name="Lucas S."/>
            <person name="Del Rio T.G."/>
            <person name="Tice H."/>
            <person name="Cheng J.F."/>
            <person name="Tapia R."/>
            <person name="Han C."/>
            <person name="Goodwin L."/>
            <person name="Pitluck S."/>
            <person name="Liolios K."/>
            <person name="Pagani I."/>
            <person name="Ivanova N."/>
            <person name="Mavromatis K."/>
            <person name="Chen A."/>
            <person name="Palaniappan K."/>
            <person name="Hauser L."/>
            <person name="Jeffries C.D."/>
            <person name="Brambilla E.M."/>
            <person name="Rohl A."/>
            <person name="Mwirichia R."/>
            <person name="Rohde M."/>
            <person name="Tindall B.J."/>
            <person name="Sikorski J."/>
            <person name="Wirth R."/>
            <person name="Goker M."/>
            <person name="Woyke T."/>
            <person name="Detter J.C."/>
            <person name="Bristow J."/>
            <person name="Eisen J.A."/>
            <person name="Markowitz V."/>
            <person name="Hugenholtz P."/>
            <person name="Kyrpides N.C."/>
            <person name="Klenk H.P."/>
            <person name="Land M."/>
        </authorList>
    </citation>
    <scope>NUCLEOTIDE SEQUENCE [LARGE SCALE GENOMIC DNA]</scope>
    <source>
        <strain evidence="4">DSM 14977 / NBRC 100410 / VKM B-2274 / 506</strain>
    </source>
</reference>
<feature type="transmembrane region" description="Helical" evidence="1">
    <location>
        <begin position="260"/>
        <end position="282"/>
    </location>
</feature>
<feature type="transmembrane region" description="Helical" evidence="1">
    <location>
        <begin position="235"/>
        <end position="254"/>
    </location>
</feature>
<feature type="transmembrane region" description="Helical" evidence="1">
    <location>
        <begin position="202"/>
        <end position="223"/>
    </location>
</feature>
<keyword evidence="4" id="KW-1185">Reference proteome</keyword>
<protein>
    <recommendedName>
        <fullName evidence="2">EamA domain-containing protein</fullName>
    </recommendedName>
</protein>
<gene>
    <name evidence="3" type="ordered locus">Ocepr_1713</name>
</gene>
<feature type="transmembrane region" description="Helical" evidence="1">
    <location>
        <begin position="120"/>
        <end position="138"/>
    </location>
</feature>
<dbReference type="InterPro" id="IPR000620">
    <property type="entry name" value="EamA_dom"/>
</dbReference>
<dbReference type="PANTHER" id="PTHR22911">
    <property type="entry name" value="ACYL-MALONYL CONDENSING ENZYME-RELATED"/>
    <property type="match status" value="1"/>
</dbReference>
<evidence type="ECO:0000256" key="1">
    <source>
        <dbReference type="SAM" id="Phobius"/>
    </source>
</evidence>
<feature type="transmembrane region" description="Helical" evidence="1">
    <location>
        <begin position="177"/>
        <end position="196"/>
    </location>
</feature>
<reference evidence="4" key="1">
    <citation type="submission" date="2010-11" db="EMBL/GenBank/DDBJ databases">
        <title>The complete sequence of chromosome of Oceanithermus profundus DSM 14977.</title>
        <authorList>
            <consortium name="US DOE Joint Genome Institute (JGI-PGF)"/>
            <person name="Lucas S."/>
            <person name="Copeland A."/>
            <person name="Lapidus A."/>
            <person name="Bruce D."/>
            <person name="Goodwin L."/>
            <person name="Pitluck S."/>
            <person name="Kyrpides N."/>
            <person name="Mavromatis K."/>
            <person name="Pagani I."/>
            <person name="Ivanova N."/>
            <person name="Zhang X."/>
            <person name="Brettin T."/>
            <person name="Detter J.C."/>
            <person name="Tapia R."/>
            <person name="Han C."/>
            <person name="Land M."/>
            <person name="Hauser L."/>
            <person name="Markowitz V."/>
            <person name="Cheng J.-F."/>
            <person name="Hugenholtz P."/>
            <person name="Woyke T."/>
            <person name="Wu D."/>
            <person name="Tindall B."/>
            <person name="Faehnrich R."/>
            <person name="Brambilla E."/>
            <person name="Klenk H.-P."/>
            <person name="Eisen J.A."/>
        </authorList>
    </citation>
    <scope>NUCLEOTIDE SEQUENCE [LARGE SCALE GENOMIC DNA]</scope>
    <source>
        <strain evidence="4">DSM 14977 / NBRC 100410 / VKM B-2274 / 506</strain>
    </source>
</reference>
<dbReference type="HOGENOM" id="CLU_033863_9_1_0"/>
<dbReference type="KEGG" id="opr:Ocepr_1713"/>
<proteinExistence type="predicted"/>
<dbReference type="eggNOG" id="COG0697">
    <property type="taxonomic scope" value="Bacteria"/>
</dbReference>
<feature type="transmembrane region" description="Helical" evidence="1">
    <location>
        <begin position="144"/>
        <end position="165"/>
    </location>
</feature>
<dbReference type="EMBL" id="CP002361">
    <property type="protein sequence ID" value="ADR37166.1"/>
    <property type="molecule type" value="Genomic_DNA"/>
</dbReference>
<feature type="transmembrane region" description="Helical" evidence="1">
    <location>
        <begin position="36"/>
        <end position="53"/>
    </location>
</feature>
<evidence type="ECO:0000313" key="3">
    <source>
        <dbReference type="EMBL" id="ADR37166.1"/>
    </source>
</evidence>